<feature type="chain" id="PRO_5039019534" description="Beta-glucosidase" evidence="5">
    <location>
        <begin position="22"/>
        <end position="522"/>
    </location>
</feature>
<comment type="caution">
    <text evidence="6">The sequence shown here is derived from an EMBL/GenBank/DDBJ whole genome shotgun (WGS) entry which is preliminary data.</text>
</comment>
<dbReference type="PRINTS" id="PR00131">
    <property type="entry name" value="GLHYDRLASE1"/>
</dbReference>
<evidence type="ECO:0000313" key="6">
    <source>
        <dbReference type="EMBL" id="KAI5071026.1"/>
    </source>
</evidence>
<dbReference type="Proteomes" id="UP000886520">
    <property type="component" value="Chromosome 13"/>
</dbReference>
<keyword evidence="2" id="KW-0378">Hydrolase</keyword>
<dbReference type="PROSITE" id="PS00653">
    <property type="entry name" value="GLYCOSYL_HYDROL_F1_2"/>
    <property type="match status" value="1"/>
</dbReference>
<organism evidence="6 7">
    <name type="scientific">Adiantum capillus-veneris</name>
    <name type="common">Maidenhair fern</name>
    <dbReference type="NCBI Taxonomy" id="13818"/>
    <lineage>
        <taxon>Eukaryota</taxon>
        <taxon>Viridiplantae</taxon>
        <taxon>Streptophyta</taxon>
        <taxon>Embryophyta</taxon>
        <taxon>Tracheophyta</taxon>
        <taxon>Polypodiopsida</taxon>
        <taxon>Polypodiidae</taxon>
        <taxon>Polypodiales</taxon>
        <taxon>Pteridineae</taxon>
        <taxon>Pteridaceae</taxon>
        <taxon>Vittarioideae</taxon>
        <taxon>Adiantum</taxon>
    </lineage>
</organism>
<reference evidence="6" key="1">
    <citation type="submission" date="2021-01" db="EMBL/GenBank/DDBJ databases">
        <title>Adiantum capillus-veneris genome.</title>
        <authorList>
            <person name="Fang Y."/>
            <person name="Liao Q."/>
        </authorList>
    </citation>
    <scope>NUCLEOTIDE SEQUENCE</scope>
    <source>
        <strain evidence="6">H3</strain>
        <tissue evidence="6">Leaf</tissue>
    </source>
</reference>
<dbReference type="GO" id="GO:0008422">
    <property type="term" value="F:beta-glucosidase activity"/>
    <property type="evidence" value="ECO:0007669"/>
    <property type="project" value="TreeGrafter"/>
</dbReference>
<dbReference type="SUPFAM" id="SSF51445">
    <property type="entry name" value="(Trans)glycosidases"/>
    <property type="match status" value="1"/>
</dbReference>
<dbReference type="EMBL" id="JABFUD020000013">
    <property type="protein sequence ID" value="KAI5071026.1"/>
    <property type="molecule type" value="Genomic_DNA"/>
</dbReference>
<protein>
    <recommendedName>
        <fullName evidence="8">Beta-glucosidase</fullName>
    </recommendedName>
</protein>
<dbReference type="OrthoDB" id="65569at2759"/>
<dbReference type="PANTHER" id="PTHR10353:SF36">
    <property type="entry name" value="LP05116P"/>
    <property type="match status" value="1"/>
</dbReference>
<proteinExistence type="inferred from homology"/>
<gene>
    <name evidence="6" type="ORF">GOP47_0013277</name>
</gene>
<dbReference type="Pfam" id="PF00232">
    <property type="entry name" value="Glyco_hydro_1"/>
    <property type="match status" value="1"/>
</dbReference>
<comment type="similarity">
    <text evidence="1 4">Belongs to the glycosyl hydrolase 1 family.</text>
</comment>
<evidence type="ECO:0000313" key="7">
    <source>
        <dbReference type="Proteomes" id="UP000886520"/>
    </source>
</evidence>
<dbReference type="AlphaFoldDB" id="A0A9D4UNW9"/>
<dbReference type="InterPro" id="IPR001360">
    <property type="entry name" value="Glyco_hydro_1"/>
</dbReference>
<evidence type="ECO:0000256" key="4">
    <source>
        <dbReference type="RuleBase" id="RU003690"/>
    </source>
</evidence>
<keyword evidence="5" id="KW-0732">Signal</keyword>
<feature type="signal peptide" evidence="5">
    <location>
        <begin position="1"/>
        <end position="21"/>
    </location>
</feature>
<dbReference type="Gene3D" id="3.20.20.80">
    <property type="entry name" value="Glycosidases"/>
    <property type="match status" value="1"/>
</dbReference>
<keyword evidence="3" id="KW-0326">Glycosidase</keyword>
<name>A0A9D4UNW9_ADICA</name>
<evidence type="ECO:0000256" key="3">
    <source>
        <dbReference type="ARBA" id="ARBA00023295"/>
    </source>
</evidence>
<dbReference type="InterPro" id="IPR017853">
    <property type="entry name" value="GH"/>
</dbReference>
<dbReference type="GO" id="GO:0005975">
    <property type="term" value="P:carbohydrate metabolic process"/>
    <property type="evidence" value="ECO:0007669"/>
    <property type="project" value="InterPro"/>
</dbReference>
<dbReference type="FunFam" id="3.20.20.80:FF:000020">
    <property type="entry name" value="Beta-glucosidase 12"/>
    <property type="match status" value="1"/>
</dbReference>
<accession>A0A9D4UNW9</accession>
<evidence type="ECO:0008006" key="8">
    <source>
        <dbReference type="Google" id="ProtNLM"/>
    </source>
</evidence>
<keyword evidence="7" id="KW-1185">Reference proteome</keyword>
<evidence type="ECO:0000256" key="2">
    <source>
        <dbReference type="ARBA" id="ARBA00022801"/>
    </source>
</evidence>
<evidence type="ECO:0000256" key="1">
    <source>
        <dbReference type="ARBA" id="ARBA00010838"/>
    </source>
</evidence>
<dbReference type="InterPro" id="IPR033132">
    <property type="entry name" value="GH_1_N_CS"/>
</dbReference>
<dbReference type="PANTHER" id="PTHR10353">
    <property type="entry name" value="GLYCOSYL HYDROLASE"/>
    <property type="match status" value="1"/>
</dbReference>
<sequence>MSCTCTLLLLYLLLHAHRIHGMIVSELIREFAHLASPAAKLHLSRNSFPAGFVFGTATSAYQVEGAVKQDGRGKSIWDTYSHRLGNVLDLTNGDTTDDQYNRYKGDVELMANMSIDAYRFSISWSRILPSANQSINHAGIKHYNDVINTLLSKGIQPYVTLYHWDLPQELQDKYGGWLHNNIIDDFLLYANTCFEAFGDRVKHWITINEPYSFSSQGYAGFGTQAPGRCSFRLRCGEGNSSTEPYIVAHHVLLAHASVVALYKEKYQAQQGGMIGITLDSRWYEPLNGTNDEDEKASNRALDFHLGWFLDPLIFGDYPNSMKELVGDRLPSLQHINNTKFPLKNSFDFIGLNHYTTNYVYPGEPSYLIATIHNINPDGHFDVSYDRNGKSIGSQSHGATWLYVVPWGFKKLLDYIRVRYNNPPIIITENGYADLNESPLISLDHALNDLERIEYHQEYLSSLLSAIKNGSDVRGYFVWSLLDNWEWALGLIPRFGVYFVDYMDNLKRYPKKSVAWFQQFLQN</sequence>
<evidence type="ECO:0000256" key="5">
    <source>
        <dbReference type="SAM" id="SignalP"/>
    </source>
</evidence>